<evidence type="ECO:0000313" key="3">
    <source>
        <dbReference type="EMBL" id="MBB4609118.1"/>
    </source>
</evidence>
<proteinExistence type="predicted"/>
<dbReference type="Gene3D" id="3.40.630.30">
    <property type="match status" value="1"/>
</dbReference>
<dbReference type="InterPro" id="IPR050769">
    <property type="entry name" value="NAT_camello-type"/>
</dbReference>
<dbReference type="PROSITE" id="PS51186">
    <property type="entry name" value="GNAT"/>
    <property type="match status" value="1"/>
</dbReference>
<dbReference type="InterPro" id="IPR000182">
    <property type="entry name" value="GNAT_dom"/>
</dbReference>
<feature type="domain" description="N-acetyltransferase" evidence="2">
    <location>
        <begin position="1"/>
        <end position="147"/>
    </location>
</feature>
<reference evidence="3 5" key="1">
    <citation type="submission" date="2020-08" db="EMBL/GenBank/DDBJ databases">
        <title>Genomic Encyclopedia of Type Strains, Phase IV (KMG-IV): sequencing the most valuable type-strain genomes for metagenomic binning, comparative biology and taxonomic classification.</title>
        <authorList>
            <person name="Goeker M."/>
        </authorList>
    </citation>
    <scope>NUCLEOTIDE SEQUENCE [LARGE SCALE GENOMIC DNA]</scope>
    <source>
        <strain evidence="3 5">DSM 14562</strain>
    </source>
</reference>
<dbReference type="PANTHER" id="PTHR13947:SF37">
    <property type="entry name" value="LD18367P"/>
    <property type="match status" value="1"/>
</dbReference>
<evidence type="ECO:0000256" key="1">
    <source>
        <dbReference type="ARBA" id="ARBA00022679"/>
    </source>
</evidence>
<dbReference type="PANTHER" id="PTHR13947">
    <property type="entry name" value="GNAT FAMILY N-ACETYLTRANSFERASE"/>
    <property type="match status" value="1"/>
</dbReference>
<dbReference type="Proteomes" id="UP000584663">
    <property type="component" value="Unassembled WGS sequence"/>
</dbReference>
<reference evidence="4" key="2">
    <citation type="submission" date="2021-01" db="EMBL/GenBank/DDBJ databases">
        <title>Genome Sequencing of Type Strains.</title>
        <authorList>
            <person name="Lemaire J.F."/>
            <person name="Inderbitzin P."/>
            <person name="Collins S.B."/>
            <person name="Wespe N."/>
            <person name="Knight-Connoni V."/>
        </authorList>
    </citation>
    <scope>NUCLEOTIDE SEQUENCE</scope>
    <source>
        <strain evidence="4">DSM 14562</strain>
    </source>
</reference>
<comment type="caution">
    <text evidence="4">The sequence shown here is derived from an EMBL/GenBank/DDBJ whole genome shotgun (WGS) entry which is preliminary data.</text>
</comment>
<accession>A0AA41DBD1</accession>
<sequence length="150" mass="16647">MIRAYRAGDRDTCLALFDGNSAPYFAPSERADFAHFLDHDAAKWAFQVAERDGRLVGCGGMAIGANGRIAHFCWGMVDRTRHRQGIGTALVRVRLNRAAQADVREVRLDTSQHSRAFYERLGFRAESVMADGYGPGLDRCDMVLTLPKLA</sequence>
<dbReference type="CDD" id="cd04301">
    <property type="entry name" value="NAT_SF"/>
    <property type="match status" value="1"/>
</dbReference>
<evidence type="ECO:0000313" key="6">
    <source>
        <dbReference type="Proteomes" id="UP000704529"/>
    </source>
</evidence>
<dbReference type="Pfam" id="PF00583">
    <property type="entry name" value="Acetyltransf_1"/>
    <property type="match status" value="1"/>
</dbReference>
<dbReference type="GO" id="GO:0008080">
    <property type="term" value="F:N-acetyltransferase activity"/>
    <property type="evidence" value="ECO:0007669"/>
    <property type="project" value="InterPro"/>
</dbReference>
<evidence type="ECO:0000313" key="4">
    <source>
        <dbReference type="EMBL" id="MBN3559258.1"/>
    </source>
</evidence>
<organism evidence="4 6">
    <name type="scientific">Sphingomonas yabuuchiae</name>
    <dbReference type="NCBI Taxonomy" id="172044"/>
    <lineage>
        <taxon>Bacteria</taxon>
        <taxon>Pseudomonadati</taxon>
        <taxon>Pseudomonadota</taxon>
        <taxon>Alphaproteobacteria</taxon>
        <taxon>Sphingomonadales</taxon>
        <taxon>Sphingomonadaceae</taxon>
        <taxon>Sphingomonas</taxon>
    </lineage>
</organism>
<dbReference type="SUPFAM" id="SSF55729">
    <property type="entry name" value="Acyl-CoA N-acyltransferases (Nat)"/>
    <property type="match status" value="1"/>
</dbReference>
<dbReference type="AlphaFoldDB" id="A0AA41DBD1"/>
<gene>
    <name evidence="3" type="ORF">GGQ89_001325</name>
    <name evidence="4" type="ORF">JYA60_13590</name>
</gene>
<dbReference type="EMBL" id="JACHNX010000003">
    <property type="protein sequence ID" value="MBB4609118.1"/>
    <property type="molecule type" value="Genomic_DNA"/>
</dbReference>
<evidence type="ECO:0000259" key="2">
    <source>
        <dbReference type="PROSITE" id="PS51186"/>
    </source>
</evidence>
<name>A0AA41DBD1_9SPHN</name>
<keyword evidence="5" id="KW-1185">Reference proteome</keyword>
<keyword evidence="1" id="KW-0808">Transferase</keyword>
<dbReference type="InterPro" id="IPR016181">
    <property type="entry name" value="Acyl_CoA_acyltransferase"/>
</dbReference>
<evidence type="ECO:0000313" key="5">
    <source>
        <dbReference type="Proteomes" id="UP000584663"/>
    </source>
</evidence>
<dbReference type="RefSeq" id="WP_206362774.1">
    <property type="nucleotide sequence ID" value="NZ_JACHNX010000003.1"/>
</dbReference>
<dbReference type="Proteomes" id="UP000704529">
    <property type="component" value="Unassembled WGS sequence"/>
</dbReference>
<protein>
    <submittedName>
        <fullName evidence="4">GNAT family N-acetyltransferase</fullName>
    </submittedName>
    <submittedName>
        <fullName evidence="3">Ribosomal protein S18 acetylase RimI-like enzyme</fullName>
    </submittedName>
</protein>
<dbReference type="EMBL" id="JAFHKU010000132">
    <property type="protein sequence ID" value="MBN3559258.1"/>
    <property type="molecule type" value="Genomic_DNA"/>
</dbReference>